<name>A4CAJ0_9GAMM</name>
<gene>
    <name evidence="1" type="ORF">PTD2_21322</name>
</gene>
<proteinExistence type="predicted"/>
<evidence type="ECO:0000313" key="2">
    <source>
        <dbReference type="Proteomes" id="UP000006201"/>
    </source>
</evidence>
<comment type="caution">
    <text evidence="1">The sequence shown here is derived from an EMBL/GenBank/DDBJ whole genome shotgun (WGS) entry which is preliminary data.</text>
</comment>
<accession>A4CAJ0</accession>
<dbReference type="AlphaFoldDB" id="A4CAJ0"/>
<dbReference type="HOGENOM" id="CLU_3423054_0_0_6"/>
<evidence type="ECO:0000313" key="1">
    <source>
        <dbReference type="EMBL" id="EAR28398.1"/>
    </source>
</evidence>
<dbReference type="EMBL" id="AAOH01000004">
    <property type="protein sequence ID" value="EAR28398.1"/>
    <property type="molecule type" value="Genomic_DNA"/>
</dbReference>
<sequence length="23" mass="2634">MSPIFMGVAKDLLEKGYKAKYDE</sequence>
<dbReference type="Proteomes" id="UP000006201">
    <property type="component" value="Unassembled WGS sequence"/>
</dbReference>
<organism evidence="1 2">
    <name type="scientific">Pseudoalteromonas tunicata D2</name>
    <dbReference type="NCBI Taxonomy" id="87626"/>
    <lineage>
        <taxon>Bacteria</taxon>
        <taxon>Pseudomonadati</taxon>
        <taxon>Pseudomonadota</taxon>
        <taxon>Gammaproteobacteria</taxon>
        <taxon>Alteromonadales</taxon>
        <taxon>Pseudoalteromonadaceae</taxon>
        <taxon>Pseudoalteromonas</taxon>
    </lineage>
</organism>
<reference evidence="1 2" key="1">
    <citation type="submission" date="2006-02" db="EMBL/GenBank/DDBJ databases">
        <authorList>
            <person name="Moran M.A."/>
            <person name="Kjelleberg S."/>
            <person name="Egan S."/>
            <person name="Saunders N."/>
            <person name="Thomas T."/>
            <person name="Ferriera S."/>
            <person name="Johnson J."/>
            <person name="Kravitz S."/>
            <person name="Halpern A."/>
            <person name="Remington K."/>
            <person name="Beeson K."/>
            <person name="Tran B."/>
            <person name="Rogers Y.-H."/>
            <person name="Friedman R."/>
            <person name="Venter J.C."/>
        </authorList>
    </citation>
    <scope>NUCLEOTIDE SEQUENCE [LARGE SCALE GENOMIC DNA]</scope>
    <source>
        <strain evidence="1 2">D2</strain>
    </source>
</reference>
<protein>
    <submittedName>
        <fullName evidence="1">Uncharacterized protein</fullName>
    </submittedName>
</protein>
<keyword evidence="2" id="KW-1185">Reference proteome</keyword>